<evidence type="ECO:0000256" key="2">
    <source>
        <dbReference type="SAM" id="Phobius"/>
    </source>
</evidence>
<dbReference type="OrthoDB" id="1641593at2"/>
<evidence type="ECO:0000313" key="5">
    <source>
        <dbReference type="Proteomes" id="UP000287605"/>
    </source>
</evidence>
<feature type="transmembrane region" description="Helical" evidence="2">
    <location>
        <begin position="130"/>
        <end position="148"/>
    </location>
</feature>
<reference evidence="4 5" key="1">
    <citation type="submission" date="2017-05" db="EMBL/GenBank/DDBJ databases">
        <title>Vagococcus spp. assemblies.</title>
        <authorList>
            <person name="Gulvik C.A."/>
        </authorList>
    </citation>
    <scope>NUCLEOTIDE SEQUENCE [LARGE SCALE GENOMIC DNA]</scope>
    <source>
        <strain evidence="4 5">CCUG 51432</strain>
    </source>
</reference>
<dbReference type="PROSITE" id="PS51178">
    <property type="entry name" value="PASTA"/>
    <property type="match status" value="2"/>
</dbReference>
<dbReference type="SMART" id="SM00740">
    <property type="entry name" value="PASTA"/>
    <property type="match status" value="3"/>
</dbReference>
<comment type="caution">
    <text evidence="4">The sequence shown here is derived from an EMBL/GenBank/DDBJ whole genome shotgun (WGS) entry which is preliminary data.</text>
</comment>
<feature type="region of interest" description="Disordered" evidence="1">
    <location>
        <begin position="1"/>
        <end position="74"/>
    </location>
</feature>
<keyword evidence="2" id="KW-1133">Transmembrane helix</keyword>
<sequence length="516" mass="58308">MSDFLSNFSRDNYKKTLKNKTDKKDTDKTKSEEHNKNRKQSKERSDTGETNGSSNSSSDNQEKKNIAKKHEIVDVTSADGEQEIVLARGEETEADQAQVAAYLSDDELSDDREEVTETDPSYQLKRRKKIILGAVGALIAVAILLFAYHRVTTVTTPDFKGKPLSEAREWATDHKIKLEVDQAYDFDTEVNHIIKQKAQVGKRVKKKNKFLVVSSLGPDPEDHIKLPDFSSMDQGQAEKWVEENKAENVTITSEYDDKIEKSKFIKQQFSDKEMTAEKYKRKDQLVVAYSKGKEVFEKNINVPNFVKKAKAEVETWAKKNDIAMTYEETDSDTIEQGFVIKQSVAENEKVAKKDAMTVTISKGKAFVVPNFAEYNKNSAAEYQHLTVNVKEQFSDGVAFGQLISQSVEPGKKIFEADKAQPITVIYSSGRPYLKSYIGLIEGDLPELFFNDYQSKGANISYVIYYVDSEELKGTVVDMSNYNEYVPLNYTVNIAVSNGIYANSLPRTNEVEEEAAE</sequence>
<feature type="domain" description="PASTA" evidence="3">
    <location>
        <begin position="296"/>
        <end position="362"/>
    </location>
</feature>
<keyword evidence="5" id="KW-1185">Reference proteome</keyword>
<feature type="compositionally biased region" description="Low complexity" evidence="1">
    <location>
        <begin position="48"/>
        <end position="59"/>
    </location>
</feature>
<dbReference type="RefSeq" id="WP_126810047.1">
    <property type="nucleotide sequence ID" value="NZ_NGKA01000027.1"/>
</dbReference>
<feature type="compositionally biased region" description="Basic and acidic residues" evidence="1">
    <location>
        <begin position="60"/>
        <end position="73"/>
    </location>
</feature>
<dbReference type="AlphaFoldDB" id="A0A430ALL2"/>
<feature type="compositionally biased region" description="Polar residues" evidence="1">
    <location>
        <begin position="1"/>
        <end position="10"/>
    </location>
</feature>
<evidence type="ECO:0000256" key="1">
    <source>
        <dbReference type="SAM" id="MobiDB-lite"/>
    </source>
</evidence>
<evidence type="ECO:0000313" key="4">
    <source>
        <dbReference type="EMBL" id="RSU09011.1"/>
    </source>
</evidence>
<protein>
    <recommendedName>
        <fullName evidence="3">PASTA domain-containing protein</fullName>
    </recommendedName>
</protein>
<gene>
    <name evidence="4" type="ORF">CBF29_12430</name>
</gene>
<dbReference type="EMBL" id="NGKA01000027">
    <property type="protein sequence ID" value="RSU09011.1"/>
    <property type="molecule type" value="Genomic_DNA"/>
</dbReference>
<dbReference type="CDD" id="cd06577">
    <property type="entry name" value="PASTA_pknB"/>
    <property type="match status" value="3"/>
</dbReference>
<accession>A0A430ALL2</accession>
<dbReference type="Pfam" id="PF03793">
    <property type="entry name" value="PASTA"/>
    <property type="match status" value="2"/>
</dbReference>
<feature type="compositionally biased region" description="Basic and acidic residues" evidence="1">
    <location>
        <begin position="11"/>
        <end position="47"/>
    </location>
</feature>
<organism evidence="4 5">
    <name type="scientific">Vagococcus elongatus</name>
    <dbReference type="NCBI Taxonomy" id="180344"/>
    <lineage>
        <taxon>Bacteria</taxon>
        <taxon>Bacillati</taxon>
        <taxon>Bacillota</taxon>
        <taxon>Bacilli</taxon>
        <taxon>Lactobacillales</taxon>
        <taxon>Enterococcaceae</taxon>
        <taxon>Vagococcus</taxon>
    </lineage>
</organism>
<keyword evidence="2" id="KW-0812">Transmembrane</keyword>
<keyword evidence="2" id="KW-0472">Membrane</keyword>
<evidence type="ECO:0000259" key="3">
    <source>
        <dbReference type="PROSITE" id="PS51178"/>
    </source>
</evidence>
<dbReference type="Gene3D" id="3.30.10.20">
    <property type="match status" value="4"/>
</dbReference>
<dbReference type="Proteomes" id="UP000287605">
    <property type="component" value="Unassembled WGS sequence"/>
</dbReference>
<dbReference type="InterPro" id="IPR005543">
    <property type="entry name" value="PASTA_dom"/>
</dbReference>
<name>A0A430ALL2_9ENTE</name>
<proteinExistence type="predicted"/>
<feature type="domain" description="PASTA" evidence="3">
    <location>
        <begin position="150"/>
        <end position="215"/>
    </location>
</feature>